<proteinExistence type="predicted"/>
<evidence type="ECO:0000313" key="2">
    <source>
        <dbReference type="Proteomes" id="UP000838748"/>
    </source>
</evidence>
<reference evidence="1" key="1">
    <citation type="submission" date="2021-11" db="EMBL/GenBank/DDBJ databases">
        <authorList>
            <person name="Rodrigo-Torres L."/>
            <person name="Arahal R. D."/>
            <person name="Lucena T."/>
        </authorList>
    </citation>
    <scope>NUCLEOTIDE SEQUENCE</scope>
    <source>
        <strain evidence="1">CECT 7928</strain>
    </source>
</reference>
<gene>
    <name evidence="1" type="ORF">VMF7928_00964</name>
</gene>
<dbReference type="RefSeq" id="WP_237360337.1">
    <property type="nucleotide sequence ID" value="NZ_CAKLDM010000001.1"/>
</dbReference>
<comment type="caution">
    <text evidence="1">The sequence shown here is derived from an EMBL/GenBank/DDBJ whole genome shotgun (WGS) entry which is preliminary data.</text>
</comment>
<dbReference type="Proteomes" id="UP000838748">
    <property type="component" value="Unassembled WGS sequence"/>
</dbReference>
<evidence type="ECO:0000313" key="1">
    <source>
        <dbReference type="EMBL" id="CAH0537151.1"/>
    </source>
</evidence>
<keyword evidence="2" id="KW-1185">Reference proteome</keyword>
<dbReference type="EMBL" id="CAKLDM010000001">
    <property type="protein sequence ID" value="CAH0537151.1"/>
    <property type="molecule type" value="Genomic_DNA"/>
</dbReference>
<organism evidence="1 2">
    <name type="scientific">Vibrio marisflavi CECT 7928</name>
    <dbReference type="NCBI Taxonomy" id="634439"/>
    <lineage>
        <taxon>Bacteria</taxon>
        <taxon>Pseudomonadati</taxon>
        <taxon>Pseudomonadota</taxon>
        <taxon>Gammaproteobacteria</taxon>
        <taxon>Vibrionales</taxon>
        <taxon>Vibrionaceae</taxon>
        <taxon>Vibrio</taxon>
    </lineage>
</organism>
<protein>
    <submittedName>
        <fullName evidence="1">Uncharacterized protein</fullName>
    </submittedName>
</protein>
<sequence length="119" mass="13185">MKKLLVVNSVIAWAITASVVIWALNHSNNDTDKHMASEYAFDVISQALSGKNSPEDQIKQIKFWQDSGWTAQTGAIKTLCNIDKERLLTLMDADDANQACRLVREGEQIKALTPLAPKS</sequence>
<name>A0ABN8DZH6_9VIBR</name>
<accession>A0ABN8DZH6</accession>